<dbReference type="STRING" id="1705562.AMS69_12665"/>
<reference evidence="1 2" key="1">
    <citation type="submission" date="2015-08" db="EMBL/GenBank/DDBJ databases">
        <title>Genomes of Isolates from Cabo Rojo, PR.</title>
        <authorList>
            <person name="Sanchez-Nieves R.L."/>
            <person name="Montalvo-Rodriguez R."/>
        </authorList>
    </citation>
    <scope>NUCLEOTIDE SEQUENCE [LARGE SCALE GENOMIC DNA]</scope>
    <source>
        <strain evidence="1 2">SL3</strain>
    </source>
</reference>
<dbReference type="Proteomes" id="UP000037729">
    <property type="component" value="Unassembled WGS sequence"/>
</dbReference>
<gene>
    <name evidence="1" type="ORF">AMS69_12665</name>
</gene>
<dbReference type="InterPro" id="IPR036866">
    <property type="entry name" value="RibonucZ/Hydroxyglut_hydro"/>
</dbReference>
<accession>A0A0M9AJQ4</accession>
<organism evidence="1 2">
    <name type="scientific">Haloarcula rubripromontorii</name>
    <dbReference type="NCBI Taxonomy" id="1705562"/>
    <lineage>
        <taxon>Archaea</taxon>
        <taxon>Methanobacteriati</taxon>
        <taxon>Methanobacteriota</taxon>
        <taxon>Stenosarchaea group</taxon>
        <taxon>Halobacteria</taxon>
        <taxon>Halobacteriales</taxon>
        <taxon>Haloarculaceae</taxon>
        <taxon>Haloarcula</taxon>
    </lineage>
</organism>
<evidence type="ECO:0000313" key="2">
    <source>
        <dbReference type="Proteomes" id="UP000037729"/>
    </source>
</evidence>
<protein>
    <recommendedName>
        <fullName evidence="3">Beta-lactamase</fullName>
    </recommendedName>
</protein>
<proteinExistence type="predicted"/>
<comment type="caution">
    <text evidence="1">The sequence shown here is derived from an EMBL/GenBank/DDBJ whole genome shotgun (WGS) entry which is preliminary data.</text>
</comment>
<sequence length="226" mass="25072">MPMKGQGEATEWLETNRWERGVSYIPYPDEMMVRASHVLKTEAGVFVVDPIDVDGIDDLFAEFGEVAGVVILLDRHKRDSAAVANRHDVSVYIPDWMSGVEEDIDAPVERMHRQLPDTDYGVHKIIDNAFWQEAALYGDDDDTLVVPEAVGAADYFLAGDERLGVHPMLRLFPPKKLSRLDPERVLVGHGEGVMEDAAEAIAYALRGSRGRTPGLYAKNLKSLVLG</sequence>
<dbReference type="AlphaFoldDB" id="A0A0M9AJQ4"/>
<evidence type="ECO:0008006" key="3">
    <source>
        <dbReference type="Google" id="ProtNLM"/>
    </source>
</evidence>
<evidence type="ECO:0000313" key="1">
    <source>
        <dbReference type="EMBL" id="KOX92225.1"/>
    </source>
</evidence>
<dbReference type="EMBL" id="LIUF01000004">
    <property type="protein sequence ID" value="KOX92225.1"/>
    <property type="molecule type" value="Genomic_DNA"/>
</dbReference>
<dbReference type="PATRIC" id="fig|1705562.3.peg.3114"/>
<dbReference type="Gene3D" id="3.60.15.10">
    <property type="entry name" value="Ribonuclease Z/Hydroxyacylglutathione hydrolase-like"/>
    <property type="match status" value="1"/>
</dbReference>
<name>A0A0M9AJQ4_9EURY</name>
<keyword evidence="2" id="KW-1185">Reference proteome</keyword>